<organism evidence="1 2">
    <name type="scientific">Mycena sanguinolenta</name>
    <dbReference type="NCBI Taxonomy" id="230812"/>
    <lineage>
        <taxon>Eukaryota</taxon>
        <taxon>Fungi</taxon>
        <taxon>Dikarya</taxon>
        <taxon>Basidiomycota</taxon>
        <taxon>Agaricomycotina</taxon>
        <taxon>Agaricomycetes</taxon>
        <taxon>Agaricomycetidae</taxon>
        <taxon>Agaricales</taxon>
        <taxon>Marasmiineae</taxon>
        <taxon>Mycenaceae</taxon>
        <taxon>Mycena</taxon>
    </lineage>
</organism>
<dbReference type="EMBL" id="JACAZH010000002">
    <property type="protein sequence ID" value="KAF7375442.1"/>
    <property type="molecule type" value="Genomic_DNA"/>
</dbReference>
<proteinExistence type="predicted"/>
<comment type="caution">
    <text evidence="1">The sequence shown here is derived from an EMBL/GenBank/DDBJ whole genome shotgun (WGS) entry which is preliminary data.</text>
</comment>
<keyword evidence="2" id="KW-1185">Reference proteome</keyword>
<gene>
    <name evidence="1" type="ORF">MSAN_00432100</name>
</gene>
<dbReference type="AlphaFoldDB" id="A0A8H6ZDL5"/>
<name>A0A8H6ZDL5_9AGAR</name>
<accession>A0A8H6ZDL5</accession>
<dbReference type="Proteomes" id="UP000623467">
    <property type="component" value="Unassembled WGS sequence"/>
</dbReference>
<evidence type="ECO:0000313" key="2">
    <source>
        <dbReference type="Proteomes" id="UP000623467"/>
    </source>
</evidence>
<sequence length="87" mass="9335">MSSHSGLIAGAVPSDSYRLSSWCIDKESMHGGGSRGSSSRSVMFVARYAAPNPILAISGGRFTKRLFELICKIFLAFVELGSHVHSC</sequence>
<reference evidence="1" key="1">
    <citation type="submission" date="2020-05" db="EMBL/GenBank/DDBJ databases">
        <title>Mycena genomes resolve the evolution of fungal bioluminescence.</title>
        <authorList>
            <person name="Tsai I.J."/>
        </authorList>
    </citation>
    <scope>NUCLEOTIDE SEQUENCE</scope>
    <source>
        <strain evidence="1">160909Yilan</strain>
    </source>
</reference>
<evidence type="ECO:0000313" key="1">
    <source>
        <dbReference type="EMBL" id="KAF7375442.1"/>
    </source>
</evidence>
<protein>
    <submittedName>
        <fullName evidence="1">Uncharacterized protein</fullName>
    </submittedName>
</protein>